<dbReference type="Proteomes" id="UP000823964">
    <property type="component" value="Unassembled WGS sequence"/>
</dbReference>
<evidence type="ECO:0000313" key="1">
    <source>
        <dbReference type="EMBL" id="HIX20589.1"/>
    </source>
</evidence>
<protein>
    <submittedName>
        <fullName evidence="1">Uncharacterized protein</fullName>
    </submittedName>
</protein>
<reference evidence="1" key="2">
    <citation type="submission" date="2021-04" db="EMBL/GenBank/DDBJ databases">
        <authorList>
            <person name="Gilroy R."/>
        </authorList>
    </citation>
    <scope>NUCLEOTIDE SEQUENCE</scope>
    <source>
        <strain evidence="1">14975</strain>
    </source>
</reference>
<organism evidence="1 2">
    <name type="scientific">Candidatus Akkermansia intestinigallinarum</name>
    <dbReference type="NCBI Taxonomy" id="2838431"/>
    <lineage>
        <taxon>Bacteria</taxon>
        <taxon>Pseudomonadati</taxon>
        <taxon>Verrucomicrobiota</taxon>
        <taxon>Verrucomicrobiia</taxon>
        <taxon>Verrucomicrobiales</taxon>
        <taxon>Akkermansiaceae</taxon>
        <taxon>Akkermansia</taxon>
    </lineage>
</organism>
<reference evidence="1" key="1">
    <citation type="journal article" date="2021" name="PeerJ">
        <title>Extensive microbial diversity within the chicken gut microbiome revealed by metagenomics and culture.</title>
        <authorList>
            <person name="Gilroy R."/>
            <person name="Ravi A."/>
            <person name="Getino M."/>
            <person name="Pursley I."/>
            <person name="Horton D.L."/>
            <person name="Alikhan N.F."/>
            <person name="Baker D."/>
            <person name="Gharbi K."/>
            <person name="Hall N."/>
            <person name="Watson M."/>
            <person name="Adriaenssens E.M."/>
            <person name="Foster-Nyarko E."/>
            <person name="Jarju S."/>
            <person name="Secka A."/>
            <person name="Antonio M."/>
            <person name="Oren A."/>
            <person name="Chaudhuri R.R."/>
            <person name="La Ragione R."/>
            <person name="Hildebrand F."/>
            <person name="Pallen M.J."/>
        </authorList>
    </citation>
    <scope>NUCLEOTIDE SEQUENCE</scope>
    <source>
        <strain evidence="1">14975</strain>
    </source>
</reference>
<dbReference type="AlphaFoldDB" id="A0A9D1VCR1"/>
<sequence>MLKLTLTPAALPPLPRLDDRGTRAIVTSAANAVAGEVKANFVRLAASSGSRYYWHGADAGTRVSLTGDPTQAAVTVHQVGVRLHYYGGTVRPTGRPSEVTGKPTKSLLIPFEDSPLRRRRATLAELGYPRDQIRVIKSRSGCPILIAAEARKRKSNITYLGKLVKSATFRPRPDVLPAASAMQAAMLRGAIGQVEHLLSR</sequence>
<name>A0A9D1VCR1_9BACT</name>
<gene>
    <name evidence="1" type="ORF">H9862_08335</name>
</gene>
<accession>A0A9D1VCR1</accession>
<dbReference type="EMBL" id="DXFQ01000158">
    <property type="protein sequence ID" value="HIX20589.1"/>
    <property type="molecule type" value="Genomic_DNA"/>
</dbReference>
<comment type="caution">
    <text evidence="1">The sequence shown here is derived from an EMBL/GenBank/DDBJ whole genome shotgun (WGS) entry which is preliminary data.</text>
</comment>
<proteinExistence type="predicted"/>
<evidence type="ECO:0000313" key="2">
    <source>
        <dbReference type="Proteomes" id="UP000823964"/>
    </source>
</evidence>